<dbReference type="EMBL" id="CP012672">
    <property type="protein sequence ID" value="AUX31910.1"/>
    <property type="molecule type" value="Genomic_DNA"/>
</dbReference>
<accession>A0A4P2QP67</accession>
<dbReference type="Proteomes" id="UP000295497">
    <property type="component" value="Chromosome"/>
</dbReference>
<evidence type="ECO:0000313" key="4">
    <source>
        <dbReference type="Proteomes" id="UP000295497"/>
    </source>
</evidence>
<keyword evidence="2" id="KW-0812">Transmembrane</keyword>
<proteinExistence type="predicted"/>
<gene>
    <name evidence="3" type="ORF">SOCE836_040450</name>
</gene>
<evidence type="ECO:0000256" key="1">
    <source>
        <dbReference type="SAM" id="Coils"/>
    </source>
</evidence>
<protein>
    <submittedName>
        <fullName evidence="3">Uncharacterized protein</fullName>
    </submittedName>
</protein>
<keyword evidence="2" id="KW-0472">Membrane</keyword>
<keyword evidence="1" id="KW-0175">Coiled coil</keyword>
<evidence type="ECO:0000313" key="3">
    <source>
        <dbReference type="EMBL" id="AUX31910.1"/>
    </source>
</evidence>
<dbReference type="AlphaFoldDB" id="A0A4P2QP67"/>
<feature type="coiled-coil region" evidence="1">
    <location>
        <begin position="69"/>
        <end position="100"/>
    </location>
</feature>
<name>A0A4P2QP67_SORCE</name>
<reference evidence="3 4" key="1">
    <citation type="submission" date="2015-09" db="EMBL/GenBank/DDBJ databases">
        <title>Sorangium comparison.</title>
        <authorList>
            <person name="Zaburannyi N."/>
            <person name="Bunk B."/>
            <person name="Overmann J."/>
            <person name="Mueller R."/>
        </authorList>
    </citation>
    <scope>NUCLEOTIDE SEQUENCE [LARGE SCALE GENOMIC DNA]</scope>
    <source>
        <strain evidence="3 4">So ce836</strain>
    </source>
</reference>
<keyword evidence="2" id="KW-1133">Transmembrane helix</keyword>
<sequence length="109" mass="12138">MVGEMSPLEELLVGALCTGLTGLTGLIVWVVKSVVPKILSTLEDRTKALVLAVEKIPEALDKFEERLAVSEAKILAKIEEKRFEELREELRRRLPSAEDTIPPQSRRSG</sequence>
<evidence type="ECO:0000256" key="2">
    <source>
        <dbReference type="SAM" id="Phobius"/>
    </source>
</evidence>
<organism evidence="3 4">
    <name type="scientific">Sorangium cellulosum</name>
    <name type="common">Polyangium cellulosum</name>
    <dbReference type="NCBI Taxonomy" id="56"/>
    <lineage>
        <taxon>Bacteria</taxon>
        <taxon>Pseudomonadati</taxon>
        <taxon>Myxococcota</taxon>
        <taxon>Polyangia</taxon>
        <taxon>Polyangiales</taxon>
        <taxon>Polyangiaceae</taxon>
        <taxon>Sorangium</taxon>
    </lineage>
</organism>
<feature type="transmembrane region" description="Helical" evidence="2">
    <location>
        <begin position="12"/>
        <end position="31"/>
    </location>
</feature>